<feature type="compositionally biased region" description="Polar residues" evidence="1">
    <location>
        <begin position="27"/>
        <end position="38"/>
    </location>
</feature>
<sequence length="187" mass="19815">MPHSPSDPPSSAMPALSPQPPRPPSLNSTAVAQESGHSPRNRHPLISSPAPNSLICSVGSAVRLPKLTYITDLSGCSSSHRIACEAPGDCFSARFPNGGKGPTAITGGRPGTIWPELNAVSTSVSNAGKVLIRMPWDRGSARLLSTNWVVKRLVGSRRGGGREEFGILRTPAMLKWAEERGKEGMEE</sequence>
<dbReference type="Proteomes" id="UP001552299">
    <property type="component" value="Unassembled WGS sequence"/>
</dbReference>
<name>A0ABD0VCC7_DENTH</name>
<evidence type="ECO:0000256" key="1">
    <source>
        <dbReference type="SAM" id="MobiDB-lite"/>
    </source>
</evidence>
<keyword evidence="3" id="KW-1185">Reference proteome</keyword>
<reference evidence="2 3" key="1">
    <citation type="journal article" date="2024" name="Plant Biotechnol. J.">
        <title>Dendrobium thyrsiflorum genome and its molecular insights into genes involved in important horticultural traits.</title>
        <authorList>
            <person name="Chen B."/>
            <person name="Wang J.Y."/>
            <person name="Zheng P.J."/>
            <person name="Li K.L."/>
            <person name="Liang Y.M."/>
            <person name="Chen X.F."/>
            <person name="Zhang C."/>
            <person name="Zhao X."/>
            <person name="He X."/>
            <person name="Zhang G.Q."/>
            <person name="Liu Z.J."/>
            <person name="Xu Q."/>
        </authorList>
    </citation>
    <scope>NUCLEOTIDE SEQUENCE [LARGE SCALE GENOMIC DNA]</scope>
    <source>
        <strain evidence="2">GZMU011</strain>
    </source>
</reference>
<dbReference type="EMBL" id="JANQDX010000006">
    <property type="protein sequence ID" value="KAL0922638.1"/>
    <property type="molecule type" value="Genomic_DNA"/>
</dbReference>
<dbReference type="AlphaFoldDB" id="A0ABD0VCC7"/>
<proteinExistence type="predicted"/>
<accession>A0ABD0VCC7</accession>
<organism evidence="2 3">
    <name type="scientific">Dendrobium thyrsiflorum</name>
    <name type="common">Pinecone-like raceme dendrobium</name>
    <name type="synonym">Orchid</name>
    <dbReference type="NCBI Taxonomy" id="117978"/>
    <lineage>
        <taxon>Eukaryota</taxon>
        <taxon>Viridiplantae</taxon>
        <taxon>Streptophyta</taxon>
        <taxon>Embryophyta</taxon>
        <taxon>Tracheophyta</taxon>
        <taxon>Spermatophyta</taxon>
        <taxon>Magnoliopsida</taxon>
        <taxon>Liliopsida</taxon>
        <taxon>Asparagales</taxon>
        <taxon>Orchidaceae</taxon>
        <taxon>Epidendroideae</taxon>
        <taxon>Malaxideae</taxon>
        <taxon>Dendrobiinae</taxon>
        <taxon>Dendrobium</taxon>
    </lineage>
</organism>
<feature type="region of interest" description="Disordered" evidence="1">
    <location>
        <begin position="1"/>
        <end position="49"/>
    </location>
</feature>
<evidence type="ECO:0000313" key="2">
    <source>
        <dbReference type="EMBL" id="KAL0922638.1"/>
    </source>
</evidence>
<comment type="caution">
    <text evidence="2">The sequence shown here is derived from an EMBL/GenBank/DDBJ whole genome shotgun (WGS) entry which is preliminary data.</text>
</comment>
<evidence type="ECO:0000313" key="3">
    <source>
        <dbReference type="Proteomes" id="UP001552299"/>
    </source>
</evidence>
<gene>
    <name evidence="2" type="ORF">M5K25_006639</name>
</gene>
<protein>
    <submittedName>
        <fullName evidence="2">Uncharacterized protein</fullName>
    </submittedName>
</protein>